<dbReference type="EMBL" id="LN890655">
    <property type="protein sequence ID" value="CUS04759.2"/>
    <property type="molecule type" value="Genomic_DNA"/>
</dbReference>
<evidence type="ECO:0000313" key="2">
    <source>
        <dbReference type="EMBL" id="CUS04759.2"/>
    </source>
</evidence>
<proteinExistence type="predicted"/>
<sequence>MSKSKSRLLSPKAWYLVVAGGVALAADGVRRLLRRRKVTQSPVIQPERGQSITITDERPPVMTTLPAAPVAAPPASAVSPKPPKAAKAATPAKPVTPDDLTAIKGIGPVFAKRLNEAGITTFAGLAAASADQLQEMTKATATAKPEEWIAQARTMK</sequence>
<keyword evidence="3" id="KW-1185">Reference proteome</keyword>
<evidence type="ECO:0000256" key="1">
    <source>
        <dbReference type="SAM" id="MobiDB-lite"/>
    </source>
</evidence>
<dbReference type="SUPFAM" id="SSF47794">
    <property type="entry name" value="Rad51 N-terminal domain-like"/>
    <property type="match status" value="1"/>
</dbReference>
<dbReference type="InterPro" id="IPR010995">
    <property type="entry name" value="DNA_repair_Rad51/TF_NusA_a-hlx"/>
</dbReference>
<name>A0A160T5J7_9CHLR</name>
<feature type="compositionally biased region" description="Low complexity" evidence="1">
    <location>
        <begin position="64"/>
        <end position="97"/>
    </location>
</feature>
<dbReference type="Pfam" id="PF14520">
    <property type="entry name" value="HHH_5"/>
    <property type="match status" value="1"/>
</dbReference>
<dbReference type="RefSeq" id="WP_095044052.1">
    <property type="nucleotide sequence ID" value="NZ_LN890655.1"/>
</dbReference>
<reference evidence="2" key="1">
    <citation type="submission" date="2016-01" db="EMBL/GenBank/DDBJ databases">
        <authorList>
            <person name="Mcilroy J.S."/>
            <person name="Karst M S."/>
            <person name="Albertsen M."/>
        </authorList>
    </citation>
    <scope>NUCLEOTIDE SEQUENCE</scope>
    <source>
        <strain evidence="2">Cfx-K</strain>
    </source>
</reference>
<dbReference type="AlphaFoldDB" id="A0A160T5J7"/>
<protein>
    <recommendedName>
        <fullName evidence="4">DUF4332 domain-containing protein</fullName>
    </recommendedName>
</protein>
<gene>
    <name evidence="2" type="ORF">CFX0092_A2881</name>
</gene>
<evidence type="ECO:0000313" key="3">
    <source>
        <dbReference type="Proteomes" id="UP000215027"/>
    </source>
</evidence>
<dbReference type="OrthoDB" id="166582at2"/>
<dbReference type="Gene3D" id="1.10.150.20">
    <property type="entry name" value="5' to 3' exonuclease, C-terminal subdomain"/>
    <property type="match status" value="1"/>
</dbReference>
<accession>A0A160T5J7</accession>
<organism evidence="2 3">
    <name type="scientific">Candidatus Promineifilum breve</name>
    <dbReference type="NCBI Taxonomy" id="1806508"/>
    <lineage>
        <taxon>Bacteria</taxon>
        <taxon>Bacillati</taxon>
        <taxon>Chloroflexota</taxon>
        <taxon>Ardenticatenia</taxon>
        <taxon>Candidatus Promineifilales</taxon>
        <taxon>Candidatus Promineifilaceae</taxon>
        <taxon>Candidatus Promineifilum</taxon>
    </lineage>
</organism>
<dbReference type="Proteomes" id="UP000215027">
    <property type="component" value="Chromosome I"/>
</dbReference>
<dbReference type="GO" id="GO:0000166">
    <property type="term" value="F:nucleotide binding"/>
    <property type="evidence" value="ECO:0007669"/>
    <property type="project" value="InterPro"/>
</dbReference>
<feature type="region of interest" description="Disordered" evidence="1">
    <location>
        <begin position="64"/>
        <end position="98"/>
    </location>
</feature>
<evidence type="ECO:0008006" key="4">
    <source>
        <dbReference type="Google" id="ProtNLM"/>
    </source>
</evidence>
<dbReference type="KEGG" id="pbf:CFX0092_A2881"/>